<dbReference type="Pfam" id="PF03959">
    <property type="entry name" value="FSH1"/>
    <property type="match status" value="1"/>
</dbReference>
<sequence>MRILALHGLGASGAMLRAQLAPLIKGFGPDCQFVFLDGAIPCGRGPAVPSWESGPFYSYATGFTPREMREALHRIAVFIKLHGPFDGMLGFSLGSAMAISYILDQQRRNPDSKPPFSFALCFSPIFVASPDETCYEDLVDRILDDGHSEFRAVFPDGDFDSLLESEDEIVFTKTLQTVLSMNSTVGDVLPDTRLDVLSYDAQARDVPRLLHPRIFKERVRIPLVHVSGENDPQSMAELSRIAQGLCAPSLTQLYRHDGGHNIPFKRSEVMTIISMVKKAAEKGTQLQALYDF</sequence>
<dbReference type="OrthoDB" id="2094269at2759"/>
<accession>A0A9W9CW01</accession>
<comment type="caution">
    <text evidence="3">The sequence shown here is derived from an EMBL/GenBank/DDBJ whole genome shotgun (WGS) entry which is preliminary data.</text>
</comment>
<name>A0A9W9CW01_9PEZI</name>
<dbReference type="AlphaFoldDB" id="A0A9W9CW01"/>
<dbReference type="InterPro" id="IPR050593">
    <property type="entry name" value="LovG"/>
</dbReference>
<dbReference type="GO" id="GO:0019748">
    <property type="term" value="P:secondary metabolic process"/>
    <property type="evidence" value="ECO:0007669"/>
    <property type="project" value="TreeGrafter"/>
</dbReference>
<keyword evidence="4" id="KW-1185">Reference proteome</keyword>
<dbReference type="GO" id="GO:0016787">
    <property type="term" value="F:hydrolase activity"/>
    <property type="evidence" value="ECO:0007669"/>
    <property type="project" value="UniProtKB-KW"/>
</dbReference>
<keyword evidence="1" id="KW-0378">Hydrolase</keyword>
<dbReference type="InterPro" id="IPR029058">
    <property type="entry name" value="AB_hydrolase_fold"/>
</dbReference>
<dbReference type="PANTHER" id="PTHR48070">
    <property type="entry name" value="ESTERASE OVCA2"/>
    <property type="match status" value="1"/>
</dbReference>
<evidence type="ECO:0000313" key="4">
    <source>
        <dbReference type="Proteomes" id="UP001140453"/>
    </source>
</evidence>
<proteinExistence type="predicted"/>
<gene>
    <name evidence="3" type="ORF">N0V93_004214</name>
</gene>
<dbReference type="PANTHER" id="PTHR48070:SF4">
    <property type="entry name" value="ESTERASE ALNB"/>
    <property type="match status" value="1"/>
</dbReference>
<dbReference type="Proteomes" id="UP001140453">
    <property type="component" value="Unassembled WGS sequence"/>
</dbReference>
<reference evidence="3" key="1">
    <citation type="submission" date="2022-10" db="EMBL/GenBank/DDBJ databases">
        <title>Tapping the CABI collections for fungal endophytes: first genome assemblies for Collariella, Neodidymelliopsis, Ascochyta clinopodiicola, Didymella pomorum, Didymosphaeria variabile, Neocosmospora piperis and Neocucurbitaria cava.</title>
        <authorList>
            <person name="Hill R."/>
        </authorList>
    </citation>
    <scope>NUCLEOTIDE SEQUENCE</scope>
    <source>
        <strain evidence="3">IMI 355082</strain>
    </source>
</reference>
<evidence type="ECO:0000259" key="2">
    <source>
        <dbReference type="Pfam" id="PF03959"/>
    </source>
</evidence>
<dbReference type="InterPro" id="IPR005645">
    <property type="entry name" value="FSH-like_dom"/>
</dbReference>
<dbReference type="GO" id="GO:0005737">
    <property type="term" value="C:cytoplasm"/>
    <property type="evidence" value="ECO:0007669"/>
    <property type="project" value="TreeGrafter"/>
</dbReference>
<dbReference type="Gene3D" id="3.40.50.1820">
    <property type="entry name" value="alpha/beta hydrolase"/>
    <property type="match status" value="1"/>
</dbReference>
<evidence type="ECO:0000256" key="1">
    <source>
        <dbReference type="ARBA" id="ARBA00022801"/>
    </source>
</evidence>
<organism evidence="3 4">
    <name type="scientific">Gnomoniopsis smithogilvyi</name>
    <dbReference type="NCBI Taxonomy" id="1191159"/>
    <lineage>
        <taxon>Eukaryota</taxon>
        <taxon>Fungi</taxon>
        <taxon>Dikarya</taxon>
        <taxon>Ascomycota</taxon>
        <taxon>Pezizomycotina</taxon>
        <taxon>Sordariomycetes</taxon>
        <taxon>Sordariomycetidae</taxon>
        <taxon>Diaporthales</taxon>
        <taxon>Gnomoniaceae</taxon>
        <taxon>Gnomoniopsis</taxon>
    </lineage>
</organism>
<feature type="domain" description="Serine hydrolase" evidence="2">
    <location>
        <begin position="1"/>
        <end position="271"/>
    </location>
</feature>
<dbReference type="EMBL" id="JAPEVB010000003">
    <property type="protein sequence ID" value="KAJ4390618.1"/>
    <property type="molecule type" value="Genomic_DNA"/>
</dbReference>
<protein>
    <recommendedName>
        <fullName evidence="2">Serine hydrolase domain-containing protein</fullName>
    </recommendedName>
</protein>
<dbReference type="GO" id="GO:0005634">
    <property type="term" value="C:nucleus"/>
    <property type="evidence" value="ECO:0007669"/>
    <property type="project" value="TreeGrafter"/>
</dbReference>
<evidence type="ECO:0000313" key="3">
    <source>
        <dbReference type="EMBL" id="KAJ4390618.1"/>
    </source>
</evidence>
<dbReference type="SUPFAM" id="SSF53474">
    <property type="entry name" value="alpha/beta-Hydrolases"/>
    <property type="match status" value="1"/>
</dbReference>